<dbReference type="EMBL" id="LJRR01000037">
    <property type="protein sequence ID" value="KPZ24954.1"/>
    <property type="molecule type" value="Genomic_DNA"/>
</dbReference>
<evidence type="ECO:0000259" key="5">
    <source>
        <dbReference type="PROSITE" id="PS51462"/>
    </source>
</evidence>
<dbReference type="InterPro" id="IPR020476">
    <property type="entry name" value="Nudix_hydrolase"/>
</dbReference>
<dbReference type="PRINTS" id="PR00502">
    <property type="entry name" value="NUDIXFAMILY"/>
</dbReference>
<dbReference type="PANTHER" id="PTHR43046:SF12">
    <property type="entry name" value="GDP-MANNOSE MANNOSYL HYDROLASE"/>
    <property type="match status" value="1"/>
</dbReference>
<dbReference type="InterPro" id="IPR015797">
    <property type="entry name" value="NUDIX_hydrolase-like_dom_sf"/>
</dbReference>
<dbReference type="PROSITE" id="PS00893">
    <property type="entry name" value="NUDIX_BOX"/>
    <property type="match status" value="1"/>
</dbReference>
<dbReference type="Gene3D" id="3.90.79.10">
    <property type="entry name" value="Nucleoside Triphosphate Pyrophosphohydrolase"/>
    <property type="match status" value="1"/>
</dbReference>
<protein>
    <submittedName>
        <fullName evidence="6">Hydroxyglutarate oxidase</fullName>
    </submittedName>
</protein>
<evidence type="ECO:0000256" key="4">
    <source>
        <dbReference type="RuleBase" id="RU003476"/>
    </source>
</evidence>
<dbReference type="CDD" id="cd04685">
    <property type="entry name" value="NUDIX_Hydrolase"/>
    <property type="match status" value="1"/>
</dbReference>
<accession>A0A0Q0HEP8</accession>
<dbReference type="PANTHER" id="PTHR43046">
    <property type="entry name" value="GDP-MANNOSE MANNOSYL HYDROLASE"/>
    <property type="match status" value="1"/>
</dbReference>
<dbReference type="InterPro" id="IPR020084">
    <property type="entry name" value="NUDIX_hydrolase_CS"/>
</dbReference>
<evidence type="ECO:0000256" key="1">
    <source>
        <dbReference type="ARBA" id="ARBA00001946"/>
    </source>
</evidence>
<name>A0A0Q0HEP8_9PSED</name>
<comment type="cofactor">
    <cofactor evidence="1">
        <name>Mg(2+)</name>
        <dbReference type="ChEBI" id="CHEBI:18420"/>
    </cofactor>
</comment>
<evidence type="ECO:0000256" key="2">
    <source>
        <dbReference type="ARBA" id="ARBA00022801"/>
    </source>
</evidence>
<dbReference type="PATRIC" id="fig|251703.9.peg.6274"/>
<comment type="caution">
    <text evidence="6">The sequence shown here is derived from an EMBL/GenBank/DDBJ whole genome shotgun (WGS) entry which is preliminary data.</text>
</comment>
<sequence>MPRRRLASRILLISSTDRLLLFKIQYKTGALAGMSYWATPGGQLRKDESFETAAARELNEETGVEVRSVGPCISHREFPWRMPDGEDVLAIENYYLVRADADQCSSDFWGSEERGAISEVRWWSQAELAQCEEDVYPPNLMRLFIEALAMATE</sequence>
<dbReference type="GO" id="GO:0016787">
    <property type="term" value="F:hydrolase activity"/>
    <property type="evidence" value="ECO:0007669"/>
    <property type="project" value="UniProtKB-KW"/>
</dbReference>
<dbReference type="RefSeq" id="WP_044423045.1">
    <property type="nucleotide sequence ID" value="NZ_JYHK01000077.1"/>
</dbReference>
<evidence type="ECO:0000313" key="7">
    <source>
        <dbReference type="Proteomes" id="UP000050317"/>
    </source>
</evidence>
<comment type="similarity">
    <text evidence="4">Belongs to the Nudix hydrolase family.</text>
</comment>
<evidence type="ECO:0000256" key="3">
    <source>
        <dbReference type="ARBA" id="ARBA00022842"/>
    </source>
</evidence>
<dbReference type="InterPro" id="IPR000086">
    <property type="entry name" value="NUDIX_hydrolase_dom"/>
</dbReference>
<dbReference type="AlphaFoldDB" id="A0A0Q0HEP8"/>
<keyword evidence="3" id="KW-0460">Magnesium</keyword>
<proteinExistence type="inferred from homology"/>
<dbReference type="SUPFAM" id="SSF55811">
    <property type="entry name" value="Nudix"/>
    <property type="match status" value="1"/>
</dbReference>
<dbReference type="Proteomes" id="UP000050317">
    <property type="component" value="Unassembled WGS sequence"/>
</dbReference>
<feature type="domain" description="Nudix hydrolase" evidence="5">
    <location>
        <begin position="3"/>
        <end position="146"/>
    </location>
</feature>
<keyword evidence="2 4" id="KW-0378">Hydrolase</keyword>
<gene>
    <name evidence="6" type="ORF">ALO40_200084</name>
</gene>
<organism evidence="6 7">
    <name type="scientific">Pseudomonas syringae pv. viburni</name>
    <dbReference type="NCBI Taxonomy" id="251703"/>
    <lineage>
        <taxon>Bacteria</taxon>
        <taxon>Pseudomonadati</taxon>
        <taxon>Pseudomonadota</taxon>
        <taxon>Gammaproteobacteria</taxon>
        <taxon>Pseudomonadales</taxon>
        <taxon>Pseudomonadaceae</taxon>
        <taxon>Pseudomonas</taxon>
    </lineage>
</organism>
<reference evidence="6 7" key="1">
    <citation type="submission" date="2015-09" db="EMBL/GenBank/DDBJ databases">
        <title>Genome announcement of multiple Pseudomonas syringae strains.</title>
        <authorList>
            <person name="Thakur S."/>
            <person name="Wang P.W."/>
            <person name="Gong Y."/>
            <person name="Weir B.S."/>
            <person name="Guttman D.S."/>
        </authorList>
    </citation>
    <scope>NUCLEOTIDE SEQUENCE [LARGE SCALE GENOMIC DNA]</scope>
    <source>
        <strain evidence="6 7">ICMP3963</strain>
    </source>
</reference>
<dbReference type="PROSITE" id="PS51462">
    <property type="entry name" value="NUDIX"/>
    <property type="match status" value="1"/>
</dbReference>
<evidence type="ECO:0000313" key="6">
    <source>
        <dbReference type="EMBL" id="KPZ24954.1"/>
    </source>
</evidence>
<dbReference type="Pfam" id="PF00293">
    <property type="entry name" value="NUDIX"/>
    <property type="match status" value="1"/>
</dbReference>